<comment type="caution">
    <text evidence="1">The sequence shown here is derived from an EMBL/GenBank/DDBJ whole genome shotgun (WGS) entry which is preliminary data.</text>
</comment>
<accession>A0ACB9TDI4</accession>
<organism evidence="1 2">
    <name type="scientific">Holotrichia oblita</name>
    <name type="common">Chafer beetle</name>
    <dbReference type="NCBI Taxonomy" id="644536"/>
    <lineage>
        <taxon>Eukaryota</taxon>
        <taxon>Metazoa</taxon>
        <taxon>Ecdysozoa</taxon>
        <taxon>Arthropoda</taxon>
        <taxon>Hexapoda</taxon>
        <taxon>Insecta</taxon>
        <taxon>Pterygota</taxon>
        <taxon>Neoptera</taxon>
        <taxon>Endopterygota</taxon>
        <taxon>Coleoptera</taxon>
        <taxon>Polyphaga</taxon>
        <taxon>Scarabaeiformia</taxon>
        <taxon>Scarabaeidae</taxon>
        <taxon>Melolonthinae</taxon>
        <taxon>Holotrichia</taxon>
    </lineage>
</organism>
<evidence type="ECO:0000313" key="2">
    <source>
        <dbReference type="Proteomes" id="UP001056778"/>
    </source>
</evidence>
<dbReference type="EMBL" id="CM043017">
    <property type="protein sequence ID" value="KAI4464779.1"/>
    <property type="molecule type" value="Genomic_DNA"/>
</dbReference>
<proteinExistence type="predicted"/>
<sequence length="1380" mass="158218">MSKVFIWNLVNKLDIESEIQDKIKKIANIENHLYLLTHSNILLHGIIKVTDDREVIHLTKQDGFLLKDIDCVEDLLYGIDLSGRVFNEDLVFPTYEEEVFSSTCPHCTSSSRLASPASQNSGSESCPLGIPIPASYDIETTSTSSKNDSLSSNDSTKFLKNENSQHDDENLQNGKSEKNIIFRNTEAAKEFLTRQFSWMSSAGEEYLVECTEKPTRIIKENVSNMASLVYEGVKTVGDKVVTLSRHMSGSSDNNDVLESIEDIHLPRVTSKDEFMWSLSQGTSEKDISEQGVEENEKTKFTWITYFVTGIGDIIKRERPMIITKLSNIGAQKISVQSYHVGVLTLDGRSFLWGRNDYHQVTVESDIDQSSPKLFNTQSNERVKDISCGTYHTTILTYKNDLYYIGKYAENVRKLNMYDVNTNDLNKKMQLMYDNYFGDSVFSSSYFILSSSIINNNQIVRENLLAEQEYMEYMLIINTNIMKALQKRNITCADCFLYESLCRYYGELLYFTAANIKTLIDYCNKSISDWDILFFKYTDEHIFIYKNYLNVLYNVLSISGCKYISKIIDIPACVYKLFDLNTQKKDKKNDEQIIQTILMKPFVRLTFYHEFLIDVISNTNKQQKFKDILNKWNGFVDEQEFNLKLAEKTNTFWTTHAKTVEHLKTPDRRIIRESHEFPIHLYNAGLFSSHWFILLNDVFIHMNGSTSLVHDLKTIWVEPQQDNTSGQFQISLKMPEESMDLYTTKAEEKIQWFHTLQNAIKNALGKNSAHQPPLLRSAAYTFFKTGCYKDAKYMGRWLNAKMHGSGKIEWPDGKMYTGQFNNNQMHGFGRMDIPNIGVYEGQWKENQQNGFGILKYSNGDVYKGYFKDGVPHGHGSFKQGNFTTSAASIYIGDWILGSKSGYGIMHDIISGEKYLGNWNDNKKHGKGLIVTSDGIYYEGVFNQDILTGSGLMILEDGTFYEGDFKGTGILGGKGTLTLNSGHVLEGNLTGSWNEGIKISNGNLTLMKPVHVESDLIPKSFTSFCTPTHQKWKALFRYCYQILGVPDCNLKTNIKPPDTQKIWQNVAVVISNSFHGTIKCNKIDRGIENSINNLDTIPQFGRDTIDGESYKNLKQYVVNAFECSYHPLGSLLADLTVAYTTSYGGLRPHPLLLLHAVNELHSITKRLYDIVRLLFPALPSYDKQYSLKDDDESEIVSCQSLLYPIILPKMHSSLFILYTLKSKRDDMQYWKRLTEWNKQTDFTLMAFLSVDQKFLNVEAKDEPLSPIKKVKEQHFIEAIETLQQLKTTFSPIEKLFVIKQTFQKMTTTVQQQLGQNYRWNMDDLFPVFLYVVVRARILQLGSELDFIQDFMEPSLENGELGIMFTTLKACYQQILQEKVSVT</sequence>
<evidence type="ECO:0000313" key="1">
    <source>
        <dbReference type="EMBL" id="KAI4464779.1"/>
    </source>
</evidence>
<protein>
    <submittedName>
        <fullName evidence="1">Alsin</fullName>
    </submittedName>
</protein>
<gene>
    <name evidence="1" type="ORF">MML48_3g00002183</name>
</gene>
<reference evidence="1" key="1">
    <citation type="submission" date="2022-04" db="EMBL/GenBank/DDBJ databases">
        <title>Chromosome-scale genome assembly of Holotrichia oblita Faldermann.</title>
        <authorList>
            <person name="Rongchong L."/>
        </authorList>
    </citation>
    <scope>NUCLEOTIDE SEQUENCE</scope>
    <source>
        <strain evidence="1">81SQS9</strain>
    </source>
</reference>
<dbReference type="Proteomes" id="UP001056778">
    <property type="component" value="Chromosome 3"/>
</dbReference>
<keyword evidence="2" id="KW-1185">Reference proteome</keyword>
<name>A0ACB9TDI4_HOLOL</name>